<dbReference type="STRING" id="573321.SAMN04488505_10275"/>
<dbReference type="Proteomes" id="UP000198984">
    <property type="component" value="Unassembled WGS sequence"/>
</dbReference>
<proteinExistence type="predicted"/>
<sequence length="50" mass="6198">MFFVFSGYVTEKLFYIRVIEFIEEVFLFFDPEYYNKLGGHFLNYRKRANV</sequence>
<organism evidence="1 2">
    <name type="scientific">Chitinophaga rupis</name>
    <dbReference type="NCBI Taxonomy" id="573321"/>
    <lineage>
        <taxon>Bacteria</taxon>
        <taxon>Pseudomonadati</taxon>
        <taxon>Bacteroidota</taxon>
        <taxon>Chitinophagia</taxon>
        <taxon>Chitinophagales</taxon>
        <taxon>Chitinophagaceae</taxon>
        <taxon>Chitinophaga</taxon>
    </lineage>
</organism>
<gene>
    <name evidence="1" type="ORF">SAMN04488505_10275</name>
</gene>
<accession>A0A1H7PFU4</accession>
<keyword evidence="2" id="KW-1185">Reference proteome</keyword>
<evidence type="ECO:0000313" key="2">
    <source>
        <dbReference type="Proteomes" id="UP000198984"/>
    </source>
</evidence>
<dbReference type="EMBL" id="FOBB01000002">
    <property type="protein sequence ID" value="SEL34632.1"/>
    <property type="molecule type" value="Genomic_DNA"/>
</dbReference>
<evidence type="ECO:0000313" key="1">
    <source>
        <dbReference type="EMBL" id="SEL34632.1"/>
    </source>
</evidence>
<name>A0A1H7PFU4_9BACT</name>
<dbReference type="AlphaFoldDB" id="A0A1H7PFU4"/>
<reference evidence="1 2" key="1">
    <citation type="submission" date="2016-10" db="EMBL/GenBank/DDBJ databases">
        <authorList>
            <person name="de Groot N.N."/>
        </authorList>
    </citation>
    <scope>NUCLEOTIDE SEQUENCE [LARGE SCALE GENOMIC DNA]</scope>
    <source>
        <strain evidence="1 2">DSM 21039</strain>
    </source>
</reference>
<protein>
    <submittedName>
        <fullName evidence="1">Uncharacterized protein</fullName>
    </submittedName>
</protein>